<organism evidence="2 3">
    <name type="scientific">Blyttiomyces helicus</name>
    <dbReference type="NCBI Taxonomy" id="388810"/>
    <lineage>
        <taxon>Eukaryota</taxon>
        <taxon>Fungi</taxon>
        <taxon>Fungi incertae sedis</taxon>
        <taxon>Chytridiomycota</taxon>
        <taxon>Chytridiomycota incertae sedis</taxon>
        <taxon>Chytridiomycetes</taxon>
        <taxon>Chytridiomycetes incertae sedis</taxon>
        <taxon>Blyttiomyces</taxon>
    </lineage>
</organism>
<protein>
    <submittedName>
        <fullName evidence="2">Uncharacterized protein</fullName>
    </submittedName>
</protein>
<evidence type="ECO:0000313" key="3">
    <source>
        <dbReference type="Proteomes" id="UP000269721"/>
    </source>
</evidence>
<gene>
    <name evidence="2" type="ORF">BDK51DRAFT_49722</name>
</gene>
<evidence type="ECO:0000256" key="1">
    <source>
        <dbReference type="SAM" id="MobiDB-lite"/>
    </source>
</evidence>
<feature type="compositionally biased region" description="Polar residues" evidence="1">
    <location>
        <begin position="335"/>
        <end position="348"/>
    </location>
</feature>
<sequence length="450" mass="49577">MYVARTSWSIVDLEDFQRPETLSAGTHRNTMLRLIIDSSHGNLACSDIADVDYGKHKETETGTVDTANLVVIRDVFCDGIFVQTIRKRPTPPETDVDQERPEEHEALKGSRLGSTQSVNEAAEFSRPEGKSNMVVQEFLPIGPSQMAVGFAEDDKAARVEMGLCQPNSKSGSQVAAVPPHVFETLKDVLTHDMPKGLTPKIKAISEVETTAALRIAPVLEERPHHSPFGHATAPTESKKDTLRMFLERKVHEEEDRFALFAKRQNIFVEQVREKADDIDVPTPNPWKGIMVTEDASTLVVPEKVDAKETSSKYDSKNMSVASVGRREEVSVDSLPETSSAVKAPTFQSAKPKREDLPKTRTAVKQKGLIEKKSSRFFNTKKKESDESSCSDSSSESSEDPSSRDTYERGLWDSSEDDSSLQSTDEEEPETSAFPSGERAGSGGDRAGSGR</sequence>
<feature type="compositionally biased region" description="Basic and acidic residues" evidence="1">
    <location>
        <begin position="97"/>
        <end position="108"/>
    </location>
</feature>
<feature type="compositionally biased region" description="Gly residues" evidence="1">
    <location>
        <begin position="439"/>
        <end position="450"/>
    </location>
</feature>
<reference evidence="3" key="1">
    <citation type="journal article" date="2018" name="Nat. Microbiol.">
        <title>Leveraging single-cell genomics to expand the fungal tree of life.</title>
        <authorList>
            <person name="Ahrendt S.R."/>
            <person name="Quandt C.A."/>
            <person name="Ciobanu D."/>
            <person name="Clum A."/>
            <person name="Salamov A."/>
            <person name="Andreopoulos B."/>
            <person name="Cheng J.F."/>
            <person name="Woyke T."/>
            <person name="Pelin A."/>
            <person name="Henrissat B."/>
            <person name="Reynolds N.K."/>
            <person name="Benny G.L."/>
            <person name="Smith M.E."/>
            <person name="James T.Y."/>
            <person name="Grigoriev I.V."/>
        </authorList>
    </citation>
    <scope>NUCLEOTIDE SEQUENCE [LARGE SCALE GENOMIC DNA]</scope>
</reference>
<feature type="compositionally biased region" description="Basic and acidic residues" evidence="1">
    <location>
        <begin position="400"/>
        <end position="410"/>
    </location>
</feature>
<accession>A0A4P9WQ33</accession>
<evidence type="ECO:0000313" key="2">
    <source>
        <dbReference type="EMBL" id="RKO94263.1"/>
    </source>
</evidence>
<feature type="compositionally biased region" description="Acidic residues" evidence="1">
    <location>
        <begin position="413"/>
        <end position="429"/>
    </location>
</feature>
<dbReference type="Proteomes" id="UP000269721">
    <property type="component" value="Unassembled WGS sequence"/>
</dbReference>
<feature type="region of interest" description="Disordered" evidence="1">
    <location>
        <begin position="88"/>
        <end position="129"/>
    </location>
</feature>
<dbReference type="AlphaFoldDB" id="A0A4P9WQ33"/>
<feature type="compositionally biased region" description="Basic and acidic residues" evidence="1">
    <location>
        <begin position="305"/>
        <end position="315"/>
    </location>
</feature>
<dbReference type="EMBL" id="KZ993952">
    <property type="protein sequence ID" value="RKO94263.1"/>
    <property type="molecule type" value="Genomic_DNA"/>
</dbReference>
<keyword evidence="3" id="KW-1185">Reference proteome</keyword>
<proteinExistence type="predicted"/>
<feature type="region of interest" description="Disordered" evidence="1">
    <location>
        <begin position="305"/>
        <end position="450"/>
    </location>
</feature>
<name>A0A4P9WQ33_9FUNG</name>